<evidence type="ECO:0000259" key="3">
    <source>
        <dbReference type="PROSITE" id="PS51186"/>
    </source>
</evidence>
<dbReference type="Pfam" id="PF00583">
    <property type="entry name" value="Acetyltransf_1"/>
    <property type="match status" value="2"/>
</dbReference>
<keyword evidence="2" id="KW-0012">Acyltransferase</keyword>
<proteinExistence type="predicted"/>
<name>A0A917UJW1_9DEIO</name>
<dbReference type="CDD" id="cd04301">
    <property type="entry name" value="NAT_SF"/>
    <property type="match status" value="1"/>
</dbReference>
<evidence type="ECO:0000313" key="4">
    <source>
        <dbReference type="EMBL" id="GGJ62619.1"/>
    </source>
</evidence>
<dbReference type="PROSITE" id="PS51186">
    <property type="entry name" value="GNAT"/>
    <property type="match status" value="2"/>
</dbReference>
<protein>
    <submittedName>
        <fullName evidence="4">N-acetyltransferase</fullName>
    </submittedName>
</protein>
<dbReference type="InterPro" id="IPR050832">
    <property type="entry name" value="Bact_Acetyltransf"/>
</dbReference>
<evidence type="ECO:0000313" key="5">
    <source>
        <dbReference type="Proteomes" id="UP000635726"/>
    </source>
</evidence>
<evidence type="ECO:0000256" key="2">
    <source>
        <dbReference type="ARBA" id="ARBA00023315"/>
    </source>
</evidence>
<comment type="caution">
    <text evidence="4">The sequence shown here is derived from an EMBL/GenBank/DDBJ whole genome shotgun (WGS) entry which is preliminary data.</text>
</comment>
<dbReference type="InterPro" id="IPR000182">
    <property type="entry name" value="GNAT_dom"/>
</dbReference>
<dbReference type="InterPro" id="IPR016181">
    <property type="entry name" value="Acyl_CoA_acyltransferase"/>
</dbReference>
<keyword evidence="5" id="KW-1185">Reference proteome</keyword>
<gene>
    <name evidence="4" type="ORF">GCM10008939_03060</name>
</gene>
<evidence type="ECO:0000256" key="1">
    <source>
        <dbReference type="ARBA" id="ARBA00022679"/>
    </source>
</evidence>
<organism evidence="4 5">
    <name type="scientific">Deinococcus aquiradiocola</name>
    <dbReference type="NCBI Taxonomy" id="393059"/>
    <lineage>
        <taxon>Bacteria</taxon>
        <taxon>Thermotogati</taxon>
        <taxon>Deinococcota</taxon>
        <taxon>Deinococci</taxon>
        <taxon>Deinococcales</taxon>
        <taxon>Deinococcaceae</taxon>
        <taxon>Deinococcus</taxon>
    </lineage>
</organism>
<feature type="domain" description="N-acetyltransferase" evidence="3">
    <location>
        <begin position="1"/>
        <end position="140"/>
    </location>
</feature>
<dbReference type="Gene3D" id="3.40.630.30">
    <property type="match status" value="1"/>
</dbReference>
<dbReference type="GO" id="GO:0016747">
    <property type="term" value="F:acyltransferase activity, transferring groups other than amino-acyl groups"/>
    <property type="evidence" value="ECO:0007669"/>
    <property type="project" value="InterPro"/>
</dbReference>
<accession>A0A917UJW1</accession>
<sequence>MTLFNVASPDHPTSLELQQHRERHRRPDLHFRRVVAVQDGPWGQEDGGILGVATSAAQEWSGDVGRLVVAVTVHPERRGQGIARALYDDLIGGLPGGTRHLMSVVREDRTDALTFAARRGFQEVAREQDVALDLKDLRNDGRDEAFRRAAAGGYVLGTFAQHAARVGADRAWEDLYALDLDASRDVPLAPGDSLNHPPLARYRETQEGRPDFDPDLVFVAERDGTLAALSELHPSPTPDRMGTGFTGVGREHRGHRLAWALKYLALEEAARRGVARVTTTNASDNLPMRRINEGLGFRPLPAHLTLHATLP</sequence>
<keyword evidence="1" id="KW-0808">Transferase</keyword>
<dbReference type="PANTHER" id="PTHR43877">
    <property type="entry name" value="AMINOALKYLPHOSPHONATE N-ACETYLTRANSFERASE-RELATED-RELATED"/>
    <property type="match status" value="1"/>
</dbReference>
<reference evidence="4" key="1">
    <citation type="journal article" date="2014" name="Int. J. Syst. Evol. Microbiol.">
        <title>Complete genome sequence of Corynebacterium casei LMG S-19264T (=DSM 44701T), isolated from a smear-ripened cheese.</title>
        <authorList>
            <consortium name="US DOE Joint Genome Institute (JGI-PGF)"/>
            <person name="Walter F."/>
            <person name="Albersmeier A."/>
            <person name="Kalinowski J."/>
            <person name="Ruckert C."/>
        </authorList>
    </citation>
    <scope>NUCLEOTIDE SEQUENCE</scope>
    <source>
        <strain evidence="4">JCM 14371</strain>
    </source>
</reference>
<dbReference type="EMBL" id="BMOE01000001">
    <property type="protein sequence ID" value="GGJ62619.1"/>
    <property type="molecule type" value="Genomic_DNA"/>
</dbReference>
<dbReference type="PANTHER" id="PTHR43877:SF6">
    <property type="entry name" value="GCN5-RELATED N-ACETYLTRANSFERASE"/>
    <property type="match status" value="1"/>
</dbReference>
<reference evidence="4" key="2">
    <citation type="submission" date="2020-09" db="EMBL/GenBank/DDBJ databases">
        <authorList>
            <person name="Sun Q."/>
            <person name="Ohkuma M."/>
        </authorList>
    </citation>
    <scope>NUCLEOTIDE SEQUENCE</scope>
    <source>
        <strain evidence="4">JCM 14371</strain>
    </source>
</reference>
<dbReference type="SUPFAM" id="SSF55729">
    <property type="entry name" value="Acyl-CoA N-acyltransferases (Nat)"/>
    <property type="match status" value="2"/>
</dbReference>
<feature type="domain" description="N-acetyltransferase" evidence="3">
    <location>
        <begin position="170"/>
        <end position="311"/>
    </location>
</feature>
<dbReference type="AlphaFoldDB" id="A0A917UJW1"/>
<dbReference type="Proteomes" id="UP000635726">
    <property type="component" value="Unassembled WGS sequence"/>
</dbReference>